<dbReference type="HAMAP" id="MF_01929">
    <property type="entry name" value="PurE_classI"/>
    <property type="match status" value="1"/>
</dbReference>
<organism evidence="7 8">
    <name type="scientific">Proteiniclasticum sediminis</name>
    <dbReference type="NCBI Taxonomy" id="2804028"/>
    <lineage>
        <taxon>Bacteria</taxon>
        <taxon>Bacillati</taxon>
        <taxon>Bacillota</taxon>
        <taxon>Clostridia</taxon>
        <taxon>Eubacteriales</taxon>
        <taxon>Clostridiaceae</taxon>
        <taxon>Proteiniclasticum</taxon>
    </lineage>
</organism>
<dbReference type="PANTHER" id="PTHR23046">
    <property type="entry name" value="PHOSPHORIBOSYLAMINOIMIDAZOLE CARBOXYLASE CATALYTIC SUBUNIT"/>
    <property type="match status" value="1"/>
</dbReference>
<evidence type="ECO:0000256" key="1">
    <source>
        <dbReference type="ARBA" id="ARBA00022755"/>
    </source>
</evidence>
<dbReference type="Gene3D" id="3.40.50.1970">
    <property type="match status" value="1"/>
</dbReference>
<feature type="binding site" evidence="3 5">
    <location>
        <position position="12"/>
    </location>
    <ligand>
        <name>substrate</name>
    </ligand>
</feature>
<comment type="catalytic activity">
    <reaction evidence="3 4">
        <text>5-carboxyamino-1-(5-phospho-D-ribosyl)imidazole + H(+) = 5-amino-1-(5-phospho-D-ribosyl)imidazole-4-carboxylate</text>
        <dbReference type="Rhea" id="RHEA:13193"/>
        <dbReference type="ChEBI" id="CHEBI:15378"/>
        <dbReference type="ChEBI" id="CHEBI:58730"/>
        <dbReference type="ChEBI" id="CHEBI:77657"/>
        <dbReference type="EC" id="5.4.99.18"/>
    </reaction>
</comment>
<evidence type="ECO:0000256" key="2">
    <source>
        <dbReference type="ARBA" id="ARBA00023235"/>
    </source>
</evidence>
<evidence type="ECO:0000256" key="5">
    <source>
        <dbReference type="PIRSR" id="PIRSR001338-1"/>
    </source>
</evidence>
<evidence type="ECO:0000256" key="3">
    <source>
        <dbReference type="HAMAP-Rule" id="MF_01929"/>
    </source>
</evidence>
<proteinExistence type="inferred from homology"/>
<feature type="binding site" evidence="3 5">
    <location>
        <position position="9"/>
    </location>
    <ligand>
        <name>substrate</name>
    </ligand>
</feature>
<dbReference type="GO" id="GO:0016829">
    <property type="term" value="F:lyase activity"/>
    <property type="evidence" value="ECO:0007669"/>
    <property type="project" value="UniProtKB-KW"/>
</dbReference>
<evidence type="ECO:0000313" key="8">
    <source>
        <dbReference type="Proteomes" id="UP000675379"/>
    </source>
</evidence>
<accession>A0A941CLM7</accession>
<feature type="domain" description="PurE" evidence="6">
    <location>
        <begin position="1"/>
        <end position="149"/>
    </location>
</feature>
<keyword evidence="8" id="KW-1185">Reference proteome</keyword>
<dbReference type="PIRSF" id="PIRSF001338">
    <property type="entry name" value="AIR_carboxylase"/>
    <property type="match status" value="1"/>
</dbReference>
<feature type="binding site" evidence="3 5">
    <location>
        <position position="39"/>
    </location>
    <ligand>
        <name>substrate</name>
    </ligand>
</feature>
<evidence type="ECO:0000259" key="6">
    <source>
        <dbReference type="SMART" id="SM01001"/>
    </source>
</evidence>
<gene>
    <name evidence="3 7" type="primary">purE</name>
    <name evidence="7" type="ORF">KCG48_00530</name>
</gene>
<dbReference type="Pfam" id="PF00731">
    <property type="entry name" value="AIRC"/>
    <property type="match status" value="1"/>
</dbReference>
<comment type="function">
    <text evidence="3 4">Catalyzes the conversion of N5-carboxyaminoimidazole ribonucleotide (N5-CAIR) to 4-carboxy-5-aminoimidazole ribonucleotide (CAIR).</text>
</comment>
<name>A0A941CLM7_9CLOT</name>
<comment type="similarity">
    <text evidence="3">Belongs to the AIR carboxylase family. Class I subfamily.</text>
</comment>
<dbReference type="RefSeq" id="WP_211799333.1">
    <property type="nucleotide sequence ID" value="NZ_JAGSCS010000001.1"/>
</dbReference>
<sequence length="160" mass="17181">MKVLILFGSPSDKSVMHGAKKALDEFGVHNESYALSAHRLPELLEEVLTKKEEEGFEVIIAGAGLAAHLPGVVASKTVLPVIGVPLKGALEGLDALFSIVQMPKQVPVATVGIGNAYNAGMLAVQILAVKYPELKTALLNYRKNLKEQLSAEYAQEVIYE</sequence>
<comment type="pathway">
    <text evidence="3 4">Purine metabolism; IMP biosynthesis via de novo pathway; 5-amino-1-(5-phospho-D-ribosyl)imidazole-4-carboxylate from 5-amino-1-(5-phospho-D-ribosyl)imidazole (N5-CAIR route): step 2/2.</text>
</comment>
<evidence type="ECO:0000256" key="4">
    <source>
        <dbReference type="PIRNR" id="PIRNR001338"/>
    </source>
</evidence>
<keyword evidence="7" id="KW-0456">Lyase</keyword>
<dbReference type="InterPro" id="IPR000031">
    <property type="entry name" value="PurE_dom"/>
</dbReference>
<dbReference type="SMART" id="SM01001">
    <property type="entry name" value="AIRC"/>
    <property type="match status" value="1"/>
</dbReference>
<dbReference type="AlphaFoldDB" id="A0A941CLM7"/>
<dbReference type="EMBL" id="JAGSCS010000001">
    <property type="protein sequence ID" value="MBR0574815.1"/>
    <property type="molecule type" value="Genomic_DNA"/>
</dbReference>
<dbReference type="PANTHER" id="PTHR23046:SF2">
    <property type="entry name" value="PHOSPHORIBOSYLAMINOIMIDAZOLE CARBOXYLASE"/>
    <property type="match status" value="1"/>
</dbReference>
<evidence type="ECO:0000313" key="7">
    <source>
        <dbReference type="EMBL" id="MBR0574815.1"/>
    </source>
</evidence>
<dbReference type="EC" id="5.4.99.18" evidence="3 4"/>
<reference evidence="7" key="1">
    <citation type="submission" date="2021-04" db="EMBL/GenBank/DDBJ databases">
        <title>Proteiniclasticum sedimins sp. nov., an obligate anaerobic bacterium isolated from anaerobic sludge.</title>
        <authorList>
            <person name="Liu J."/>
        </authorList>
    </citation>
    <scope>NUCLEOTIDE SEQUENCE</scope>
    <source>
        <strain evidence="7">BAD-10</strain>
    </source>
</reference>
<comment type="caution">
    <text evidence="7">The sequence shown here is derived from an EMBL/GenBank/DDBJ whole genome shotgun (WGS) entry which is preliminary data.</text>
</comment>
<dbReference type="Proteomes" id="UP000675379">
    <property type="component" value="Unassembled WGS sequence"/>
</dbReference>
<dbReference type="InterPro" id="IPR033747">
    <property type="entry name" value="PurE_ClassI"/>
</dbReference>
<keyword evidence="1 3" id="KW-0658">Purine biosynthesis</keyword>
<dbReference type="GO" id="GO:0006189">
    <property type="term" value="P:'de novo' IMP biosynthetic process"/>
    <property type="evidence" value="ECO:0007669"/>
    <property type="project" value="UniProtKB-UniRule"/>
</dbReference>
<dbReference type="GO" id="GO:0034023">
    <property type="term" value="F:5-(carboxyamino)imidazole ribonucleotide mutase activity"/>
    <property type="evidence" value="ECO:0007669"/>
    <property type="project" value="UniProtKB-UniRule"/>
</dbReference>
<dbReference type="SUPFAM" id="SSF52255">
    <property type="entry name" value="N5-CAIR mutase (phosphoribosylaminoimidazole carboxylase, PurE)"/>
    <property type="match status" value="1"/>
</dbReference>
<dbReference type="NCBIfam" id="TIGR01162">
    <property type="entry name" value="purE"/>
    <property type="match status" value="1"/>
</dbReference>
<dbReference type="InterPro" id="IPR024694">
    <property type="entry name" value="PurE_prokaryotes"/>
</dbReference>
<keyword evidence="2 3" id="KW-0413">Isomerase</keyword>
<protein>
    <recommendedName>
        <fullName evidence="3 4">N5-carboxyaminoimidazole ribonucleotide mutase</fullName>
        <shortName evidence="3 4">N5-CAIR mutase</shortName>
        <ecNumber evidence="3 4">5.4.99.18</ecNumber>
    </recommendedName>
    <alternativeName>
        <fullName evidence="3">5-(carboxyamino)imidazole ribonucleotide mutase</fullName>
    </alternativeName>
</protein>